<evidence type="ECO:0000313" key="4">
    <source>
        <dbReference type="Proteomes" id="UP000248918"/>
    </source>
</evidence>
<keyword evidence="2" id="KW-0472">Membrane</keyword>
<proteinExistence type="predicted"/>
<keyword evidence="2" id="KW-1133">Transmembrane helix</keyword>
<dbReference type="Proteomes" id="UP000248918">
    <property type="component" value="Unassembled WGS sequence"/>
</dbReference>
<organism evidence="3 4">
    <name type="scientific">Paraburkholderia bryophila</name>
    <dbReference type="NCBI Taxonomy" id="420952"/>
    <lineage>
        <taxon>Bacteria</taxon>
        <taxon>Pseudomonadati</taxon>
        <taxon>Pseudomonadota</taxon>
        <taxon>Betaproteobacteria</taxon>
        <taxon>Burkholderiales</taxon>
        <taxon>Burkholderiaceae</taxon>
        <taxon>Paraburkholderia</taxon>
    </lineage>
</organism>
<evidence type="ECO:0000313" key="3">
    <source>
        <dbReference type="EMBL" id="RAS21500.1"/>
    </source>
</evidence>
<dbReference type="OrthoDB" id="9943750at2"/>
<feature type="transmembrane region" description="Helical" evidence="2">
    <location>
        <begin position="18"/>
        <end position="39"/>
    </location>
</feature>
<feature type="region of interest" description="Disordered" evidence="1">
    <location>
        <begin position="208"/>
        <end position="241"/>
    </location>
</feature>
<gene>
    <name evidence="3" type="ORF">BX591_12819</name>
</gene>
<keyword evidence="2" id="KW-0812">Transmembrane</keyword>
<name>A0A329BIE3_9BURK</name>
<sequence>MAGQDQETKGDGGWRDTVVQVLATGAVAAILGIFGNYFVNYRLIEKPKIDSEARSELNKLTPMVTTECSAISKDAWTWGIVCVTKNNGAYPVVVSVDRVSLVQRNEYPKRKIYDEGQGFKVTFLDDQQSYFGVPTSSGGLEAYVVFDKKAYPNGVGNVLDALVNFKYQTPSDRTKAVVAGYSQIDEDDAAERSHTAMQFEVLLPQWNPAPQAVPSSAQPTSAPASQTASATQATSDSAAEN</sequence>
<dbReference type="AlphaFoldDB" id="A0A329BIE3"/>
<evidence type="ECO:0000256" key="1">
    <source>
        <dbReference type="SAM" id="MobiDB-lite"/>
    </source>
</evidence>
<reference evidence="3 4" key="1">
    <citation type="submission" date="2018-06" db="EMBL/GenBank/DDBJ databases">
        <title>Genomic Encyclopedia of Type Strains, Phase III (KMG-III): the genomes of soil and plant-associated and newly described type strains.</title>
        <authorList>
            <person name="Whitman W."/>
        </authorList>
    </citation>
    <scope>NUCLEOTIDE SEQUENCE [LARGE SCALE GENOMIC DNA]</scope>
    <source>
        <strain evidence="3 4">LMG 23644</strain>
    </source>
</reference>
<protein>
    <submittedName>
        <fullName evidence="3">Uncharacterized protein</fullName>
    </submittedName>
</protein>
<dbReference type="RefSeq" id="WP_146749822.1">
    <property type="nucleotide sequence ID" value="NZ_CADFFP010000030.1"/>
</dbReference>
<accession>A0A329BIE3</accession>
<evidence type="ECO:0000256" key="2">
    <source>
        <dbReference type="SAM" id="Phobius"/>
    </source>
</evidence>
<comment type="caution">
    <text evidence="3">The sequence shown here is derived from an EMBL/GenBank/DDBJ whole genome shotgun (WGS) entry which is preliminary data.</text>
</comment>
<dbReference type="EMBL" id="QLTK01000028">
    <property type="protein sequence ID" value="RAS21500.1"/>
    <property type="molecule type" value="Genomic_DNA"/>
</dbReference>